<dbReference type="KEGG" id="mng:MNEG_11078"/>
<evidence type="ECO:0000313" key="2">
    <source>
        <dbReference type="EMBL" id="KIY96884.1"/>
    </source>
</evidence>
<name>A0A0D2LZP8_9CHLO</name>
<feature type="compositionally biased region" description="Low complexity" evidence="1">
    <location>
        <begin position="229"/>
        <end position="238"/>
    </location>
</feature>
<dbReference type="GeneID" id="25728304"/>
<sequence length="238" mass="24294">MQAQAGTPPASVAGVEVVGSLDGLVAAVEQDASFWCDGLAPGGPVKTAQQQAVFTAGEIAALLAGRRGVAIVQLFNGWDRDKGQPVYTPFALPLLERALAAPGVGFVGSVAPGGAGLTAVLHADREPFASWAAHLASFGCQANVVAGSAYYKLLIGHLLGYKPANVLGYAESAEAVSRELQKQVEDDIRGLSRVKARLPWSADDPPPTTKPSKKPKAAAAGGKGGKGFAAGKAAVRSR</sequence>
<reference evidence="2 3" key="1">
    <citation type="journal article" date="2013" name="BMC Genomics">
        <title>Reconstruction of the lipid metabolism for the microalga Monoraphidium neglectum from its genome sequence reveals characteristics suitable for biofuel production.</title>
        <authorList>
            <person name="Bogen C."/>
            <person name="Al-Dilaimi A."/>
            <person name="Albersmeier A."/>
            <person name="Wichmann J."/>
            <person name="Grundmann M."/>
            <person name="Rupp O."/>
            <person name="Lauersen K.J."/>
            <person name="Blifernez-Klassen O."/>
            <person name="Kalinowski J."/>
            <person name="Goesmann A."/>
            <person name="Mussgnug J.H."/>
            <person name="Kruse O."/>
        </authorList>
    </citation>
    <scope>NUCLEOTIDE SEQUENCE [LARGE SCALE GENOMIC DNA]</scope>
    <source>
        <strain evidence="2 3">SAG 48.87</strain>
    </source>
</reference>
<accession>A0A0D2LZP8</accession>
<dbReference type="Proteomes" id="UP000054498">
    <property type="component" value="Unassembled WGS sequence"/>
</dbReference>
<keyword evidence="3" id="KW-1185">Reference proteome</keyword>
<protein>
    <submittedName>
        <fullName evidence="2">Uncharacterized protein</fullName>
    </submittedName>
</protein>
<evidence type="ECO:0000313" key="3">
    <source>
        <dbReference type="Proteomes" id="UP000054498"/>
    </source>
</evidence>
<gene>
    <name evidence="2" type="ORF">MNEG_11078</name>
</gene>
<dbReference type="OrthoDB" id="513406at2759"/>
<dbReference type="AlphaFoldDB" id="A0A0D2LZP8"/>
<evidence type="ECO:0000256" key="1">
    <source>
        <dbReference type="SAM" id="MobiDB-lite"/>
    </source>
</evidence>
<organism evidence="2 3">
    <name type="scientific">Monoraphidium neglectum</name>
    <dbReference type="NCBI Taxonomy" id="145388"/>
    <lineage>
        <taxon>Eukaryota</taxon>
        <taxon>Viridiplantae</taxon>
        <taxon>Chlorophyta</taxon>
        <taxon>core chlorophytes</taxon>
        <taxon>Chlorophyceae</taxon>
        <taxon>CS clade</taxon>
        <taxon>Sphaeropleales</taxon>
        <taxon>Selenastraceae</taxon>
        <taxon>Monoraphidium</taxon>
    </lineage>
</organism>
<dbReference type="EMBL" id="KK102801">
    <property type="protein sequence ID" value="KIY96884.1"/>
    <property type="molecule type" value="Genomic_DNA"/>
</dbReference>
<feature type="region of interest" description="Disordered" evidence="1">
    <location>
        <begin position="195"/>
        <end position="238"/>
    </location>
</feature>
<proteinExistence type="predicted"/>
<dbReference type="RefSeq" id="XP_013895904.1">
    <property type="nucleotide sequence ID" value="XM_014040450.1"/>
</dbReference>